<proteinExistence type="predicted"/>
<dbReference type="InterPro" id="IPR003313">
    <property type="entry name" value="AraC-bd"/>
</dbReference>
<evidence type="ECO:0000256" key="3">
    <source>
        <dbReference type="ARBA" id="ARBA00023163"/>
    </source>
</evidence>
<dbReference type="SMART" id="SM00342">
    <property type="entry name" value="HTH_ARAC"/>
    <property type="match status" value="1"/>
</dbReference>
<dbReference type="SUPFAM" id="SSF51215">
    <property type="entry name" value="Regulatory protein AraC"/>
    <property type="match status" value="1"/>
</dbReference>
<feature type="domain" description="HTH araC/xylS-type" evidence="4">
    <location>
        <begin position="159"/>
        <end position="256"/>
    </location>
</feature>
<dbReference type="InterPro" id="IPR050204">
    <property type="entry name" value="AraC_XylS_family_regulators"/>
</dbReference>
<keyword evidence="1" id="KW-0805">Transcription regulation</keyword>
<evidence type="ECO:0000259" key="4">
    <source>
        <dbReference type="PROSITE" id="PS01124"/>
    </source>
</evidence>
<evidence type="ECO:0000313" key="6">
    <source>
        <dbReference type="Proteomes" id="UP000761574"/>
    </source>
</evidence>
<reference evidence="5 6" key="1">
    <citation type="submission" date="2021-05" db="EMBL/GenBank/DDBJ databases">
        <title>Molecular characterization for Shewanella algae harboring chromosomal blaOXA-55-like strains isolated from clinical and environment sample.</title>
        <authorList>
            <person name="Ohama Y."/>
            <person name="Aoki K."/>
            <person name="Harada S."/>
            <person name="Moriya K."/>
            <person name="Ishii Y."/>
            <person name="Tateda K."/>
        </authorList>
    </citation>
    <scope>NUCLEOTIDE SEQUENCE [LARGE SCALE GENOMIC DNA]</scope>
    <source>
        <strain evidence="5 6">LMG 23746</strain>
    </source>
</reference>
<gene>
    <name evidence="5" type="ORF">TUM4630_23560</name>
</gene>
<dbReference type="PANTHER" id="PTHR46796:SF11">
    <property type="entry name" value="TRANSCRIPTIONAL REGULATOR-RELATED"/>
    <property type="match status" value="1"/>
</dbReference>
<accession>A0ABQ4PJV4</accession>
<dbReference type="PANTHER" id="PTHR46796">
    <property type="entry name" value="HTH-TYPE TRANSCRIPTIONAL ACTIVATOR RHAS-RELATED"/>
    <property type="match status" value="1"/>
</dbReference>
<dbReference type="Gene3D" id="1.10.10.60">
    <property type="entry name" value="Homeodomain-like"/>
    <property type="match status" value="2"/>
</dbReference>
<organism evidence="5 6">
    <name type="scientific">Shewanella algidipiscicola</name>
    <dbReference type="NCBI Taxonomy" id="614070"/>
    <lineage>
        <taxon>Bacteria</taxon>
        <taxon>Pseudomonadati</taxon>
        <taxon>Pseudomonadota</taxon>
        <taxon>Gammaproteobacteria</taxon>
        <taxon>Alteromonadales</taxon>
        <taxon>Shewanellaceae</taxon>
        <taxon>Shewanella</taxon>
    </lineage>
</organism>
<keyword evidence="3" id="KW-0804">Transcription</keyword>
<evidence type="ECO:0000256" key="1">
    <source>
        <dbReference type="ARBA" id="ARBA00023015"/>
    </source>
</evidence>
<evidence type="ECO:0000256" key="2">
    <source>
        <dbReference type="ARBA" id="ARBA00023125"/>
    </source>
</evidence>
<sequence>MELSRAHFKSFAFEKHVHLDYHIGVVSYGAQQYLHKGQHYQLLPNSLSTLNPDESHNGHSIAPNGYCAHVMSLPVDFINNIAAELNQKSLFFNTPNAEDRLLSQQFLHLHRLLTDKQHCASSLYTETLLTAFITELLCRYTSIAGETTSKQKLSLTQIDIIKQQLHEQLNSNVELATLANSIGLSKFQFLRQFKSATGMTPHAYLTRLRLEYAKKALIGGNTAIDTAYRVGFFDQSHFNKAFKRAFLTTPAQFQRKLIED</sequence>
<protein>
    <submittedName>
        <fullName evidence="5">AraC family transcriptional regulator</fullName>
    </submittedName>
</protein>
<dbReference type="InterPro" id="IPR037923">
    <property type="entry name" value="HTH-like"/>
</dbReference>
<dbReference type="SUPFAM" id="SSF46689">
    <property type="entry name" value="Homeodomain-like"/>
    <property type="match status" value="2"/>
</dbReference>
<keyword evidence="6" id="KW-1185">Reference proteome</keyword>
<name>A0ABQ4PJV4_9GAMM</name>
<dbReference type="EMBL" id="BPFB01000026">
    <property type="protein sequence ID" value="GIU48066.1"/>
    <property type="molecule type" value="Genomic_DNA"/>
</dbReference>
<dbReference type="InterPro" id="IPR018060">
    <property type="entry name" value="HTH_AraC"/>
</dbReference>
<dbReference type="Pfam" id="PF02311">
    <property type="entry name" value="AraC_binding"/>
    <property type="match status" value="1"/>
</dbReference>
<dbReference type="InterPro" id="IPR009057">
    <property type="entry name" value="Homeodomain-like_sf"/>
</dbReference>
<evidence type="ECO:0000313" key="5">
    <source>
        <dbReference type="EMBL" id="GIU48066.1"/>
    </source>
</evidence>
<comment type="caution">
    <text evidence="5">The sequence shown here is derived from an EMBL/GenBank/DDBJ whole genome shotgun (WGS) entry which is preliminary data.</text>
</comment>
<dbReference type="Proteomes" id="UP000761574">
    <property type="component" value="Unassembled WGS sequence"/>
</dbReference>
<dbReference type="Pfam" id="PF12833">
    <property type="entry name" value="HTH_18"/>
    <property type="match status" value="1"/>
</dbReference>
<keyword evidence="2" id="KW-0238">DNA-binding</keyword>
<dbReference type="PROSITE" id="PS01124">
    <property type="entry name" value="HTH_ARAC_FAMILY_2"/>
    <property type="match status" value="1"/>
</dbReference>